<dbReference type="Pfam" id="PF01027">
    <property type="entry name" value="Bax1-I"/>
    <property type="match status" value="1"/>
</dbReference>
<keyword evidence="8" id="KW-1185">Reference proteome</keyword>
<protein>
    <recommendedName>
        <fullName evidence="9">BAX inhibitor (BI)-1/YccA family protein</fullName>
    </recommendedName>
</protein>
<keyword evidence="5 6" id="KW-0472">Membrane</keyword>
<keyword evidence="3 6" id="KW-0812">Transmembrane</keyword>
<keyword evidence="4 6" id="KW-1133">Transmembrane helix</keyword>
<sequence length="240" mass="26739">MNRYSNGAQEVQSQQSFSRFMSGIYAWVAGGLLISALTVFFLMYSYNPVSVAFWDLIVATNGMVIYGFIILELVLVFTFRFNPENIKSKANYVVKYLLYAMVNGITLSLVVFSYTDTSVFNAFISTVGLFAVLSVIGFTTKKDLSKLGGILLSMLLGLIIASLVNIFFLHSSVGDLVLSIITVVIFVGLTAYDTQKCRYLYQEFAGSPLLSRLSIGLALELYLDFINLFLSILRIFGKRK</sequence>
<dbReference type="CDD" id="cd10432">
    <property type="entry name" value="BI-1-like_bacterial"/>
    <property type="match status" value="1"/>
</dbReference>
<organism evidence="7 8">
    <name type="scientific">Pisciglobus halotolerans</name>
    <dbReference type="NCBI Taxonomy" id="745365"/>
    <lineage>
        <taxon>Bacteria</taxon>
        <taxon>Bacillati</taxon>
        <taxon>Bacillota</taxon>
        <taxon>Bacilli</taxon>
        <taxon>Lactobacillales</taxon>
        <taxon>Carnobacteriaceae</taxon>
    </lineage>
</organism>
<feature type="transmembrane region" description="Helical" evidence="6">
    <location>
        <begin position="120"/>
        <end position="138"/>
    </location>
</feature>
<dbReference type="AlphaFoldDB" id="A0A1I3CJU1"/>
<comment type="subcellular location">
    <subcellularLocation>
        <location evidence="1">Membrane</location>
        <topology evidence="1">Multi-pass membrane protein</topology>
    </subcellularLocation>
</comment>
<evidence type="ECO:0000256" key="1">
    <source>
        <dbReference type="ARBA" id="ARBA00004141"/>
    </source>
</evidence>
<dbReference type="PANTHER" id="PTHR23291">
    <property type="entry name" value="BAX INHIBITOR-RELATED"/>
    <property type="match status" value="1"/>
</dbReference>
<dbReference type="OrthoDB" id="9793828at2"/>
<evidence type="ECO:0000256" key="3">
    <source>
        <dbReference type="ARBA" id="ARBA00022692"/>
    </source>
</evidence>
<feature type="transmembrane region" description="Helical" evidence="6">
    <location>
        <begin position="24"/>
        <end position="46"/>
    </location>
</feature>
<feature type="transmembrane region" description="Helical" evidence="6">
    <location>
        <begin position="96"/>
        <end position="114"/>
    </location>
</feature>
<dbReference type="Proteomes" id="UP000198668">
    <property type="component" value="Unassembled WGS sequence"/>
</dbReference>
<comment type="similarity">
    <text evidence="2 6">Belongs to the BI1 family.</text>
</comment>
<dbReference type="GO" id="GO:0005886">
    <property type="term" value="C:plasma membrane"/>
    <property type="evidence" value="ECO:0007669"/>
    <property type="project" value="TreeGrafter"/>
</dbReference>
<dbReference type="EMBL" id="FOQE01000019">
    <property type="protein sequence ID" value="SFH74762.1"/>
    <property type="molecule type" value="Genomic_DNA"/>
</dbReference>
<evidence type="ECO:0000256" key="6">
    <source>
        <dbReference type="RuleBase" id="RU004379"/>
    </source>
</evidence>
<evidence type="ECO:0000256" key="5">
    <source>
        <dbReference type="ARBA" id="ARBA00023136"/>
    </source>
</evidence>
<evidence type="ECO:0008006" key="9">
    <source>
        <dbReference type="Google" id="ProtNLM"/>
    </source>
</evidence>
<evidence type="ECO:0000313" key="7">
    <source>
        <dbReference type="EMBL" id="SFH74762.1"/>
    </source>
</evidence>
<evidence type="ECO:0000256" key="4">
    <source>
        <dbReference type="ARBA" id="ARBA00022989"/>
    </source>
</evidence>
<dbReference type="RefSeq" id="WP_092092540.1">
    <property type="nucleotide sequence ID" value="NZ_FOQE01000019.1"/>
</dbReference>
<name>A0A1I3CJU1_9LACT</name>
<feature type="transmembrane region" description="Helical" evidence="6">
    <location>
        <begin position="213"/>
        <end position="236"/>
    </location>
</feature>
<evidence type="ECO:0000256" key="2">
    <source>
        <dbReference type="ARBA" id="ARBA00010350"/>
    </source>
</evidence>
<feature type="transmembrane region" description="Helical" evidence="6">
    <location>
        <begin position="176"/>
        <end position="192"/>
    </location>
</feature>
<feature type="transmembrane region" description="Helical" evidence="6">
    <location>
        <begin position="52"/>
        <end position="75"/>
    </location>
</feature>
<gene>
    <name evidence="7" type="ORF">SAMN04489868_11914</name>
</gene>
<accession>A0A1I3CJU1</accession>
<proteinExistence type="inferred from homology"/>
<dbReference type="InterPro" id="IPR006214">
    <property type="entry name" value="Bax_inhibitor_1-related"/>
</dbReference>
<evidence type="ECO:0000313" key="8">
    <source>
        <dbReference type="Proteomes" id="UP000198668"/>
    </source>
</evidence>
<feature type="transmembrane region" description="Helical" evidence="6">
    <location>
        <begin position="150"/>
        <end position="170"/>
    </location>
</feature>
<reference evidence="7 8" key="1">
    <citation type="submission" date="2016-10" db="EMBL/GenBank/DDBJ databases">
        <authorList>
            <person name="de Groot N.N."/>
        </authorList>
    </citation>
    <scope>NUCLEOTIDE SEQUENCE [LARGE SCALE GENOMIC DNA]</scope>
    <source>
        <strain evidence="7 8">DSM 27630</strain>
    </source>
</reference>
<dbReference type="PANTHER" id="PTHR23291:SF50">
    <property type="entry name" value="PROTEIN LIFEGUARD 4"/>
    <property type="match status" value="1"/>
</dbReference>